<evidence type="ECO:0000259" key="1">
    <source>
        <dbReference type="Pfam" id="PF06983"/>
    </source>
</evidence>
<feature type="domain" description="PhnB-like" evidence="1">
    <location>
        <begin position="141"/>
        <end position="259"/>
    </location>
</feature>
<reference evidence="2 4" key="1">
    <citation type="submission" date="2019-08" db="EMBL/GenBank/DDBJ databases">
        <title>Comparative genome analysis confer to the adaptation heavy metal polluted environment.</title>
        <authorList>
            <person name="Li Y."/>
        </authorList>
    </citation>
    <scope>NUCLEOTIDE SEQUENCE [LARGE SCALE GENOMIC DNA]</scope>
    <source>
        <strain evidence="2 4">P2</strain>
    </source>
</reference>
<dbReference type="AlphaFoldDB" id="A0AAE6MHC9"/>
<sequence>MLPIKPHIWFDQDKAREAAEFYATLMPDSALNYVNHFPMPSGECEIVEFSFAGQPFLGISAGDGLKISPSISFMINFDPSRDSDAAGRIDEVWSKLSENGKIMMPLDRYPFSERYGWVSDKYGVSWQLILTNPAGEERPVIVPSLMYTGQVAGKANEAIDFYCSVFKDGKRGITAPRPEDMGPDKAGTLMFADFYIDQTWLAAMDSAHPHGFSFNDAVSLLIPCETQEEIDYYWSALSVDGEPGQCGWLKDKYGVSWQVASTVMLETLKNGSPEQIARVTQAFMTMKKVDVAALQRASDGL</sequence>
<reference evidence="3 5" key="2">
    <citation type="submission" date="2021-03" db="EMBL/GenBank/DDBJ databases">
        <title>Mucilaginibacter strains isolated from gold and copper mining confer multi heavy-metal resistance.</title>
        <authorList>
            <person name="Li Y."/>
        </authorList>
    </citation>
    <scope>NUCLEOTIDE SEQUENCE [LARGE SCALE GENOMIC DNA]</scope>
    <source>
        <strain evidence="3 5">P2-4</strain>
    </source>
</reference>
<dbReference type="CDD" id="cd06588">
    <property type="entry name" value="PhnB_like"/>
    <property type="match status" value="2"/>
</dbReference>
<accession>A0AAE6MHC9</accession>
<gene>
    <name evidence="2" type="ORF">DIU31_006315</name>
    <name evidence="3" type="ORF">J3L21_21365</name>
</gene>
<dbReference type="Proteomes" id="UP000663940">
    <property type="component" value="Chromosome"/>
</dbReference>
<dbReference type="EMBL" id="CP071880">
    <property type="protein sequence ID" value="QTE48091.1"/>
    <property type="molecule type" value="Genomic_DNA"/>
</dbReference>
<dbReference type="Pfam" id="PF06983">
    <property type="entry name" value="3-dmu-9_3-mt"/>
    <property type="match status" value="2"/>
</dbReference>
<dbReference type="PANTHER" id="PTHR33990">
    <property type="entry name" value="PROTEIN YJDN-RELATED"/>
    <property type="match status" value="1"/>
</dbReference>
<name>A0AAE6MHC9_9SPHI</name>
<dbReference type="Proteomes" id="UP000250557">
    <property type="component" value="Chromosome"/>
</dbReference>
<keyword evidence="5" id="KW-1185">Reference proteome</keyword>
<dbReference type="InterPro" id="IPR029068">
    <property type="entry name" value="Glyas_Bleomycin-R_OHBP_Dase"/>
</dbReference>
<evidence type="ECO:0000313" key="2">
    <source>
        <dbReference type="EMBL" id="QEM03154.1"/>
    </source>
</evidence>
<proteinExistence type="predicted"/>
<protein>
    <submittedName>
        <fullName evidence="2">VOC family protein</fullName>
    </submittedName>
</protein>
<dbReference type="RefSeq" id="WP_112659124.1">
    <property type="nucleotide sequence ID" value="NZ_CP043451.1"/>
</dbReference>
<evidence type="ECO:0000313" key="3">
    <source>
        <dbReference type="EMBL" id="QTE48091.1"/>
    </source>
</evidence>
<feature type="domain" description="PhnB-like" evidence="1">
    <location>
        <begin position="4"/>
        <end position="129"/>
    </location>
</feature>
<organism evidence="2 4">
    <name type="scientific">Mucilaginibacter rubeus</name>
    <dbReference type="NCBI Taxonomy" id="2027860"/>
    <lineage>
        <taxon>Bacteria</taxon>
        <taxon>Pseudomonadati</taxon>
        <taxon>Bacteroidota</taxon>
        <taxon>Sphingobacteriia</taxon>
        <taxon>Sphingobacteriales</taxon>
        <taxon>Sphingobacteriaceae</taxon>
        <taxon>Mucilaginibacter</taxon>
    </lineage>
</organism>
<dbReference type="EMBL" id="CP043451">
    <property type="protein sequence ID" value="QEM03154.1"/>
    <property type="molecule type" value="Genomic_DNA"/>
</dbReference>
<evidence type="ECO:0000313" key="5">
    <source>
        <dbReference type="Proteomes" id="UP000663940"/>
    </source>
</evidence>
<evidence type="ECO:0000313" key="4">
    <source>
        <dbReference type="Proteomes" id="UP000250557"/>
    </source>
</evidence>
<dbReference type="Gene3D" id="3.30.720.110">
    <property type="match status" value="1"/>
</dbReference>
<dbReference type="Gene3D" id="3.30.720.100">
    <property type="match status" value="1"/>
</dbReference>
<dbReference type="SUPFAM" id="SSF54593">
    <property type="entry name" value="Glyoxalase/Bleomycin resistance protein/Dihydroxybiphenyl dioxygenase"/>
    <property type="match status" value="2"/>
</dbReference>
<dbReference type="InterPro" id="IPR028973">
    <property type="entry name" value="PhnB-like"/>
</dbReference>
<dbReference type="Gene3D" id="3.10.180.10">
    <property type="entry name" value="2,3-Dihydroxybiphenyl 1,2-Dioxygenase, domain 1"/>
    <property type="match status" value="1"/>
</dbReference>